<keyword evidence="1" id="KW-0547">Nucleotide-binding</keyword>
<organism evidence="3 4">
    <name type="scientific">Tumebacillus lipolyticus</name>
    <dbReference type="NCBI Taxonomy" id="1280370"/>
    <lineage>
        <taxon>Bacteria</taxon>
        <taxon>Bacillati</taxon>
        <taxon>Bacillota</taxon>
        <taxon>Bacilli</taxon>
        <taxon>Bacillales</taxon>
        <taxon>Alicyclobacillaceae</taxon>
        <taxon>Tumebacillus</taxon>
    </lineage>
</organism>
<protein>
    <submittedName>
        <fullName evidence="3">YheC/YheD family protein</fullName>
    </submittedName>
</protein>
<gene>
    <name evidence="3" type="ORF">ACFSOY_11675</name>
</gene>
<dbReference type="RefSeq" id="WP_386046856.1">
    <property type="nucleotide sequence ID" value="NZ_JBHUIO010000006.1"/>
</dbReference>
<dbReference type="PANTHER" id="PTHR21621">
    <property type="entry name" value="RIBOSOMAL PROTEIN S6 MODIFICATION PROTEIN"/>
    <property type="match status" value="1"/>
</dbReference>
<dbReference type="Gene3D" id="3.30.470.20">
    <property type="entry name" value="ATP-grasp fold, B domain"/>
    <property type="match status" value="1"/>
</dbReference>
<dbReference type="PANTHER" id="PTHR21621:SF0">
    <property type="entry name" value="BETA-CITRYLGLUTAMATE SYNTHASE B-RELATED"/>
    <property type="match status" value="1"/>
</dbReference>
<evidence type="ECO:0000259" key="2">
    <source>
        <dbReference type="PROSITE" id="PS50975"/>
    </source>
</evidence>
<keyword evidence="4" id="KW-1185">Reference proteome</keyword>
<evidence type="ECO:0000256" key="1">
    <source>
        <dbReference type="PROSITE-ProRule" id="PRU00409"/>
    </source>
</evidence>
<keyword evidence="1" id="KW-0067">ATP-binding</keyword>
<proteinExistence type="predicted"/>
<reference evidence="4" key="1">
    <citation type="journal article" date="2019" name="Int. J. Syst. Evol. Microbiol.">
        <title>The Global Catalogue of Microorganisms (GCM) 10K type strain sequencing project: providing services to taxonomists for standard genome sequencing and annotation.</title>
        <authorList>
            <consortium name="The Broad Institute Genomics Platform"/>
            <consortium name="The Broad Institute Genome Sequencing Center for Infectious Disease"/>
            <person name="Wu L."/>
            <person name="Ma J."/>
        </authorList>
    </citation>
    <scope>NUCLEOTIDE SEQUENCE [LARGE SCALE GENOMIC DNA]</scope>
    <source>
        <strain evidence="4">CGMCC 1.13574</strain>
    </source>
</reference>
<dbReference type="PROSITE" id="PS50975">
    <property type="entry name" value="ATP_GRASP"/>
    <property type="match status" value="1"/>
</dbReference>
<dbReference type="SUPFAM" id="SSF56059">
    <property type="entry name" value="Glutathione synthetase ATP-binding domain-like"/>
    <property type="match status" value="1"/>
</dbReference>
<evidence type="ECO:0000313" key="4">
    <source>
        <dbReference type="Proteomes" id="UP001597343"/>
    </source>
</evidence>
<sequence length="366" mass="40841">MEQPLLGLMTTDLPRPTATRLPPTWELLSAVGREAEIPILFFHPHQMALGANSVSGFRQRANGSWWYGRTKLPHLIVDQVFVHIARLDPQYAALKRSLRARGIPVLNPRLPDKRGVWRALSDSPALAAHLPATDSLLRAEEAIGWLTRYPSVFLKPVRGSKGQGVLCISRAEDGLFTIAEQKRRTVDRAQLLQLIAAQLKRTPHLIQQGVSLVEVGGCKIDLRVVLFRDGERRWRPVTTVPRAGQAGQAVTNLARGGRIEPLSWLEAEMNKRRLNMPTREQIEQVAILTAEALTPIRPTLAFLGIDIGLTTDGELYPLDINPRPGRQALSMADRKAAYQHLLAFCTTIAPPRRKAVPPLRSDRQKF</sequence>
<dbReference type="InterPro" id="IPR011761">
    <property type="entry name" value="ATP-grasp"/>
</dbReference>
<dbReference type="Pfam" id="PF14398">
    <property type="entry name" value="ATPgrasp_YheCD"/>
    <property type="match status" value="1"/>
</dbReference>
<dbReference type="Proteomes" id="UP001597343">
    <property type="component" value="Unassembled WGS sequence"/>
</dbReference>
<dbReference type="InterPro" id="IPR026838">
    <property type="entry name" value="YheC/D"/>
</dbReference>
<evidence type="ECO:0000313" key="3">
    <source>
        <dbReference type="EMBL" id="MFD2170662.1"/>
    </source>
</evidence>
<accession>A0ABW4ZXK8</accession>
<dbReference type="EMBL" id="JBHUIO010000006">
    <property type="protein sequence ID" value="MFD2170662.1"/>
    <property type="molecule type" value="Genomic_DNA"/>
</dbReference>
<comment type="caution">
    <text evidence="3">The sequence shown here is derived from an EMBL/GenBank/DDBJ whole genome shotgun (WGS) entry which is preliminary data.</text>
</comment>
<name>A0ABW4ZXK8_9BACL</name>
<feature type="domain" description="ATP-grasp" evidence="2">
    <location>
        <begin position="122"/>
        <end position="349"/>
    </location>
</feature>